<dbReference type="GO" id="GO:0048240">
    <property type="term" value="P:sperm capacitation"/>
    <property type="evidence" value="ECO:0007669"/>
    <property type="project" value="TreeGrafter"/>
</dbReference>
<proteinExistence type="inferred from homology"/>
<dbReference type="GO" id="GO:0047372">
    <property type="term" value="F:monoacylglycerol lipase activity"/>
    <property type="evidence" value="ECO:0007669"/>
    <property type="project" value="TreeGrafter"/>
</dbReference>
<dbReference type="AlphaFoldDB" id="T1J4L3"/>
<name>T1J4L3_STRMM</name>
<dbReference type="PANTHER" id="PTHR10794:SF45">
    <property type="entry name" value="MONOACYLGLYCEROL LIPASE ABHD2"/>
    <property type="match status" value="1"/>
</dbReference>
<evidence type="ECO:0000256" key="4">
    <source>
        <dbReference type="SAM" id="SignalP"/>
    </source>
</evidence>
<feature type="signal peptide" evidence="4">
    <location>
        <begin position="1"/>
        <end position="17"/>
    </location>
</feature>
<dbReference type="PIRSF" id="PIRSF005211">
    <property type="entry name" value="Ab_hydro_YheT"/>
    <property type="match status" value="1"/>
</dbReference>
<comment type="similarity">
    <text evidence="1">Belongs to the AB hydrolase superfamily. AB hydrolase 4 family.</text>
</comment>
<keyword evidence="3" id="KW-1133">Transmembrane helix</keyword>
<evidence type="ECO:0000256" key="2">
    <source>
        <dbReference type="PIRSR" id="PIRSR005211-1"/>
    </source>
</evidence>
<evidence type="ECO:0000313" key="7">
    <source>
        <dbReference type="Proteomes" id="UP000014500"/>
    </source>
</evidence>
<dbReference type="InterPro" id="IPR000073">
    <property type="entry name" value="AB_hydrolase_1"/>
</dbReference>
<keyword evidence="7" id="KW-1185">Reference proteome</keyword>
<feature type="transmembrane region" description="Helical" evidence="3">
    <location>
        <begin position="175"/>
        <end position="200"/>
    </location>
</feature>
<dbReference type="Gene3D" id="3.40.50.1820">
    <property type="entry name" value="alpha/beta hydrolase"/>
    <property type="match status" value="1"/>
</dbReference>
<dbReference type="GO" id="GO:0051793">
    <property type="term" value="P:medium-chain fatty acid catabolic process"/>
    <property type="evidence" value="ECO:0007669"/>
    <property type="project" value="TreeGrafter"/>
</dbReference>
<dbReference type="GO" id="GO:0043401">
    <property type="term" value="P:steroid hormone receptor signaling pathway"/>
    <property type="evidence" value="ECO:0007669"/>
    <property type="project" value="TreeGrafter"/>
</dbReference>
<dbReference type="eggNOG" id="KOG1838">
    <property type="taxonomic scope" value="Eukaryota"/>
</dbReference>
<dbReference type="InterPro" id="IPR050960">
    <property type="entry name" value="AB_hydrolase_4_sf"/>
</dbReference>
<dbReference type="GO" id="GO:0051792">
    <property type="term" value="P:medium-chain fatty acid biosynthetic process"/>
    <property type="evidence" value="ECO:0007669"/>
    <property type="project" value="TreeGrafter"/>
</dbReference>
<keyword evidence="3" id="KW-0812">Transmembrane</keyword>
<feature type="active site" description="Charge relay system" evidence="2">
    <location>
        <position position="360"/>
    </location>
</feature>
<dbReference type="EMBL" id="JH431845">
    <property type="status" value="NOT_ANNOTATED_CDS"/>
    <property type="molecule type" value="Genomic_DNA"/>
</dbReference>
<dbReference type="HOGENOM" id="CLU_032487_5_0_1"/>
<dbReference type="Pfam" id="PF00561">
    <property type="entry name" value="Abhydrolase_1"/>
    <property type="match status" value="1"/>
</dbReference>
<dbReference type="GO" id="GO:0036126">
    <property type="term" value="C:sperm flagellum"/>
    <property type="evidence" value="ECO:0007669"/>
    <property type="project" value="TreeGrafter"/>
</dbReference>
<dbReference type="InterPro" id="IPR012020">
    <property type="entry name" value="ABHD4"/>
</dbReference>
<evidence type="ECO:0000256" key="3">
    <source>
        <dbReference type="SAM" id="Phobius"/>
    </source>
</evidence>
<dbReference type="GO" id="GO:0008126">
    <property type="term" value="F:acetylesterase activity"/>
    <property type="evidence" value="ECO:0007669"/>
    <property type="project" value="TreeGrafter"/>
</dbReference>
<dbReference type="InterPro" id="IPR029058">
    <property type="entry name" value="AB_hydrolase_fold"/>
</dbReference>
<keyword evidence="4" id="KW-0732">Signal</keyword>
<evidence type="ECO:0000259" key="5">
    <source>
        <dbReference type="Pfam" id="PF00561"/>
    </source>
</evidence>
<evidence type="ECO:0000256" key="1">
    <source>
        <dbReference type="ARBA" id="ARBA00010884"/>
    </source>
</evidence>
<dbReference type="EnsemblMetazoa" id="SMAR008552-RA">
    <property type="protein sequence ID" value="SMAR008552-PA"/>
    <property type="gene ID" value="SMAR008552"/>
</dbReference>
<keyword evidence="3" id="KW-0472">Membrane</keyword>
<dbReference type="GO" id="GO:0097524">
    <property type="term" value="C:sperm plasma membrane"/>
    <property type="evidence" value="ECO:0007669"/>
    <property type="project" value="TreeGrafter"/>
</dbReference>
<dbReference type="STRING" id="126957.T1J4L3"/>
<dbReference type="SUPFAM" id="SSF53474">
    <property type="entry name" value="alpha/beta-Hydrolases"/>
    <property type="match status" value="1"/>
</dbReference>
<organism evidence="6 7">
    <name type="scientific">Strigamia maritima</name>
    <name type="common">European centipede</name>
    <name type="synonym">Geophilus maritimus</name>
    <dbReference type="NCBI Taxonomy" id="126957"/>
    <lineage>
        <taxon>Eukaryota</taxon>
        <taxon>Metazoa</taxon>
        <taxon>Ecdysozoa</taxon>
        <taxon>Arthropoda</taxon>
        <taxon>Myriapoda</taxon>
        <taxon>Chilopoda</taxon>
        <taxon>Pleurostigmophora</taxon>
        <taxon>Geophilomorpha</taxon>
        <taxon>Linotaeniidae</taxon>
        <taxon>Strigamia</taxon>
    </lineage>
</organism>
<dbReference type="OMA" id="HCTGEDV"/>
<feature type="active site" description="Charge relay system" evidence="2">
    <location>
        <position position="194"/>
    </location>
</feature>
<sequence length="400" mass="45090">MSAFLLFITALILCILARLFNLASIPEKPSLYCSDSKFLDAILRVCPSFSEIYTPPSLWGRSGHLQTIIHGIIGRIHCPLLKNERSIVVLPDGATVSFDIYQSSVPHSEKNDCTLAICPGIANSSESLYIKTFVENAQLNGYRCAVLNHIGVLSDVKLSTPRIFTYGGTEEFNQMILYLLRVFSNTTVILVGFSLGGNIITKYLGEKRKRSDRLICGISVCQGYDAQRAQPLLIQWENLRRLYLWVITETMKGLLARYQDILLQKDVKQRYGLDEKKIFAAQTLVEFDELYTRRVGGYPSLAAFYKDNSCATYMNGISIPMLFVNAADDPLVPPNLWAAPKRFVDTHKQCAFVLTKHGGHLGYFEGGCIYPKRETWLDRVSIEFANAISSMHSQEFFAKY</sequence>
<reference evidence="6" key="2">
    <citation type="submission" date="2015-02" db="UniProtKB">
        <authorList>
            <consortium name="EnsemblMetazoa"/>
        </authorList>
    </citation>
    <scope>IDENTIFICATION</scope>
</reference>
<reference evidence="7" key="1">
    <citation type="submission" date="2011-05" db="EMBL/GenBank/DDBJ databases">
        <authorList>
            <person name="Richards S.R."/>
            <person name="Qu J."/>
            <person name="Jiang H."/>
            <person name="Jhangiani S.N."/>
            <person name="Agravi P."/>
            <person name="Goodspeed R."/>
            <person name="Gross S."/>
            <person name="Mandapat C."/>
            <person name="Jackson L."/>
            <person name="Mathew T."/>
            <person name="Pu L."/>
            <person name="Thornton R."/>
            <person name="Saada N."/>
            <person name="Wilczek-Boney K.B."/>
            <person name="Lee S."/>
            <person name="Kovar C."/>
            <person name="Wu Y."/>
            <person name="Scherer S.E."/>
            <person name="Worley K.C."/>
            <person name="Muzny D.M."/>
            <person name="Gibbs R."/>
        </authorList>
    </citation>
    <scope>NUCLEOTIDE SEQUENCE</scope>
    <source>
        <strain evidence="7">Brora</strain>
    </source>
</reference>
<protein>
    <recommendedName>
        <fullName evidence="5">AB hydrolase-1 domain-containing protein</fullName>
    </recommendedName>
</protein>
<feature type="chain" id="PRO_5004590185" description="AB hydrolase-1 domain-containing protein" evidence="4">
    <location>
        <begin position="18"/>
        <end position="400"/>
    </location>
</feature>
<dbReference type="Proteomes" id="UP000014500">
    <property type="component" value="Unassembled WGS sequence"/>
</dbReference>
<dbReference type="GO" id="GO:0046464">
    <property type="term" value="P:acylglycerol catabolic process"/>
    <property type="evidence" value="ECO:0007669"/>
    <property type="project" value="TreeGrafter"/>
</dbReference>
<feature type="domain" description="AB hydrolase-1" evidence="5">
    <location>
        <begin position="117"/>
        <end position="366"/>
    </location>
</feature>
<feature type="active site" description="Charge relay system" evidence="2">
    <location>
        <position position="329"/>
    </location>
</feature>
<dbReference type="PANTHER" id="PTHR10794">
    <property type="entry name" value="ABHYDROLASE DOMAIN-CONTAINING PROTEIN"/>
    <property type="match status" value="1"/>
</dbReference>
<dbReference type="PhylomeDB" id="T1J4L3"/>
<accession>T1J4L3</accession>
<evidence type="ECO:0000313" key="6">
    <source>
        <dbReference type="EnsemblMetazoa" id="SMAR008552-PA"/>
    </source>
</evidence>